<dbReference type="InterPro" id="IPR036396">
    <property type="entry name" value="Cyt_P450_sf"/>
</dbReference>
<keyword evidence="2" id="KW-0560">Oxidoreductase</keyword>
<dbReference type="PRINTS" id="PR00359">
    <property type="entry name" value="BP450"/>
</dbReference>
<evidence type="ECO:0000313" key="3">
    <source>
        <dbReference type="EMBL" id="GGB01568.1"/>
    </source>
</evidence>
<dbReference type="PANTHER" id="PTHR46696">
    <property type="entry name" value="P450, PUTATIVE (EUROFUNG)-RELATED"/>
    <property type="match status" value="1"/>
</dbReference>
<dbReference type="GO" id="GO:0005506">
    <property type="term" value="F:iron ion binding"/>
    <property type="evidence" value="ECO:0007669"/>
    <property type="project" value="InterPro"/>
</dbReference>
<evidence type="ECO:0000313" key="4">
    <source>
        <dbReference type="Proteomes" id="UP000620596"/>
    </source>
</evidence>
<keyword evidence="4" id="KW-1185">Reference proteome</keyword>
<dbReference type="Proteomes" id="UP000620596">
    <property type="component" value="Unassembled WGS sequence"/>
</dbReference>
<dbReference type="InterPro" id="IPR001128">
    <property type="entry name" value="Cyt_P450"/>
</dbReference>
<keyword evidence="2" id="KW-0408">Iron</keyword>
<dbReference type="GO" id="GO:0036199">
    <property type="term" value="F:cholest-4-en-3-one 26-monooxygenase activity"/>
    <property type="evidence" value="ECO:0007669"/>
    <property type="project" value="TreeGrafter"/>
</dbReference>
<keyword evidence="2" id="KW-0479">Metal-binding</keyword>
<organism evidence="3 4">
    <name type="scientific">Polaromonas eurypsychrophila</name>
    <dbReference type="NCBI Taxonomy" id="1614635"/>
    <lineage>
        <taxon>Bacteria</taxon>
        <taxon>Pseudomonadati</taxon>
        <taxon>Pseudomonadota</taxon>
        <taxon>Betaproteobacteria</taxon>
        <taxon>Burkholderiales</taxon>
        <taxon>Comamonadaceae</taxon>
        <taxon>Polaromonas</taxon>
    </lineage>
</organism>
<evidence type="ECO:0000256" key="2">
    <source>
        <dbReference type="RuleBase" id="RU000461"/>
    </source>
</evidence>
<comment type="similarity">
    <text evidence="1 2">Belongs to the cytochrome P450 family.</text>
</comment>
<dbReference type="PROSITE" id="PS00086">
    <property type="entry name" value="CYTOCHROME_P450"/>
    <property type="match status" value="1"/>
</dbReference>
<dbReference type="RefSeq" id="WP_188708665.1">
    <property type="nucleotide sequence ID" value="NZ_BMIG01000007.1"/>
</dbReference>
<dbReference type="GO" id="GO:0008395">
    <property type="term" value="F:steroid hydroxylase activity"/>
    <property type="evidence" value="ECO:0007669"/>
    <property type="project" value="TreeGrafter"/>
</dbReference>
<dbReference type="SUPFAM" id="SSF48264">
    <property type="entry name" value="Cytochrome P450"/>
    <property type="match status" value="1"/>
</dbReference>
<protein>
    <submittedName>
        <fullName evidence="3">Cytochrome P450</fullName>
    </submittedName>
</protein>
<comment type="caution">
    <text evidence="3">The sequence shown here is derived from an EMBL/GenBank/DDBJ whole genome shotgun (WGS) entry which is preliminary data.</text>
</comment>
<reference evidence="3" key="2">
    <citation type="submission" date="2020-09" db="EMBL/GenBank/DDBJ databases">
        <authorList>
            <person name="Sun Q."/>
            <person name="Zhou Y."/>
        </authorList>
    </citation>
    <scope>NUCLEOTIDE SEQUENCE</scope>
    <source>
        <strain evidence="3">CGMCC 1.15322</strain>
    </source>
</reference>
<accession>A0A916SHU4</accession>
<dbReference type="Gene3D" id="1.10.630.10">
    <property type="entry name" value="Cytochrome P450"/>
    <property type="match status" value="1"/>
</dbReference>
<keyword evidence="2" id="KW-0349">Heme</keyword>
<reference evidence="3" key="1">
    <citation type="journal article" date="2014" name="Int. J. Syst. Evol. Microbiol.">
        <title>Complete genome sequence of Corynebacterium casei LMG S-19264T (=DSM 44701T), isolated from a smear-ripened cheese.</title>
        <authorList>
            <consortium name="US DOE Joint Genome Institute (JGI-PGF)"/>
            <person name="Walter F."/>
            <person name="Albersmeier A."/>
            <person name="Kalinowski J."/>
            <person name="Ruckert C."/>
        </authorList>
    </citation>
    <scope>NUCLEOTIDE SEQUENCE</scope>
    <source>
        <strain evidence="3">CGMCC 1.15322</strain>
    </source>
</reference>
<dbReference type="AlphaFoldDB" id="A0A916SHU4"/>
<evidence type="ECO:0000256" key="1">
    <source>
        <dbReference type="ARBA" id="ARBA00010617"/>
    </source>
</evidence>
<dbReference type="Pfam" id="PF00067">
    <property type="entry name" value="p450"/>
    <property type="match status" value="1"/>
</dbReference>
<keyword evidence="2" id="KW-0503">Monooxygenase</keyword>
<gene>
    <name evidence="3" type="ORF">GCM10011496_23130</name>
</gene>
<dbReference type="EMBL" id="BMIG01000007">
    <property type="protein sequence ID" value="GGB01568.1"/>
    <property type="molecule type" value="Genomic_DNA"/>
</dbReference>
<dbReference type="InterPro" id="IPR017972">
    <property type="entry name" value="Cyt_P450_CS"/>
</dbReference>
<sequence length="367" mass="38982">MAMFEAAIKPPADPVAAVTHADPWPYYRQLRETQPLYFDVRLQLWVASSQAVISEALHHPSLNVRPPDEPVPAALQGTAAGEVFARLVRMTDGAFHAAHKPAVVRAAGRWSLADVARASEMAAADLQPPMGTNALISNLPVQVMARLLLVSESVLAVTCDLVQQFVQGIAPGASEAAVALASQAAEALMAQGSAEGLNAVQAVNRIALMQQSLDATAGLLGHTVLMLAQHPQLAATARCSPQAMREFVAEVERHQAPIQNSRRFAVRALRLAGQPVEQGQGMLLVLASGNRDEALNPQPDHFDPQRANRRSLGFGAGSHACPGAAIAIETVAACARSTWAGGRFYSCIGRQTGFRPLGNARIPVFEK</sequence>
<name>A0A916SHU4_9BURK</name>
<dbReference type="GO" id="GO:0006707">
    <property type="term" value="P:cholesterol catabolic process"/>
    <property type="evidence" value="ECO:0007669"/>
    <property type="project" value="TreeGrafter"/>
</dbReference>
<dbReference type="PANTHER" id="PTHR46696:SF1">
    <property type="entry name" value="CYTOCHROME P450 YJIB-RELATED"/>
    <property type="match status" value="1"/>
</dbReference>
<dbReference type="GO" id="GO:0020037">
    <property type="term" value="F:heme binding"/>
    <property type="evidence" value="ECO:0007669"/>
    <property type="project" value="InterPro"/>
</dbReference>
<dbReference type="InterPro" id="IPR002397">
    <property type="entry name" value="Cyt_P450_B"/>
</dbReference>
<proteinExistence type="inferred from homology"/>
<dbReference type="CDD" id="cd11036">
    <property type="entry name" value="AknT-like"/>
    <property type="match status" value="1"/>
</dbReference>